<evidence type="ECO:0000256" key="1">
    <source>
        <dbReference type="SAM" id="SignalP"/>
    </source>
</evidence>
<sequence length="1272" mass="138630">MRKPLLLLLVLFGLYQGVHAQSPMIRTDLIPASPTAGSIAKAGEVPLNLSSGLPSLSIPICTVQGNELSLPISLNYSYDGFRPAQPSGWAGLGWTLEAGGVITRSIRDKVDGTMGSGNYNGTTVQTTLYSPNTPSQDFLKWAPVMYDLEPDEFSFNFAGYSGKFIIHNGKIHVYPSQKLKVWGGISGFTITTENGNRYHFGQVETTNPKGSPGAPYNLPSSYNSAYYLTMVENAAGTEKIILTYDSEGKISNNGSATQSFRRDLSMVYGGGTPSPISVSYPTYVNPVRLSSIVSEKVSVSFIPGADRIDLNQSAGGYAKELAQIDVSGKAGLVRRFKLGHSYGGSGYYSSNSYLMLDYIKECPVTLLETPLLTDTLTHTFEYEGVSGVSHIYAAVDHFGYSLGGSDFGDMMIPSHLHPTGVNRDPSLSGTMQGAMKKVTYPSGGSTSFSYQLNMTPDGMGYEKDHHSVGETIIRPSGGLSTLNGNYMSFTINEGQTVNFIFSRTPYNEQWDGNTKDVENEFEVSNSSGLVFGAKISKEADNAGLTASTYLSPGSYHMQVKADWREAMVSASMSYYTVSNRPIEGTPSGGLRVASMTTTPQAGPALYREFNYTTPLGFSTGVAPVSGYHQYPFDEITVVPSDAPVYKNYMVYTSYVAEAPVLSLPHYYTSVLERQVAGTDTLFTRHEFTAFGYAGMGTVPSRVTQYRRNGSGVLIPATSKSFEYVQVQDTMFRKMKAFQVMQVNNSGGWWSGPTETWDYTDEFVALGWKYLRSTREVSYEGSDSLVTVTSNSYDANRNLNHVSTAGSRGEVMVSRMKYPESYDGDLAFMTTNNIVSPVIEQQSWNKVGSDSLLVSGSLTEYSAANFKPIKRYMLDAKGITALNNESRTGTLYNNLMSDTRYEERANYTYNPTGRLVSQQLVGGTPVSYQWGYASFLPYGYTSLGQQNYPVAEVKNALPSEFYMENFEEHGSATTGTANTGDKCYSGDFYLNWAIPNSRSYVVTFFYLSAGKWHYKRQAYTGAVTLSDGDAIDDVAVYPADAQLGSYTYFDGIGSRSAIDAKGLKMDYEYDELNRLINIRDQNGDIVKNYRYNQGTANAYYYNAAITAKFTKNDCASGLLGSPVSYTVPANTYGSATSQAAADAMATATLTANGQAYANANGTCATGVVVSFVNATFYPFQGAITQLQVKDASGNVLYTFNEAQVIAGFTIPQGTYTLSFTIIALTPGYSWGTCYVSSTAGYQEFYTNGTTNYNLTGVALTASTALIYLDSYIY</sequence>
<keyword evidence="4" id="KW-1185">Reference proteome</keyword>
<feature type="domain" description="DUF5977" evidence="2">
    <location>
        <begin position="1099"/>
        <end position="1162"/>
    </location>
</feature>
<dbReference type="OrthoDB" id="903892at2"/>
<feature type="chain" id="PRO_5020828676" description="DUF5977 domain-containing protein" evidence="1">
    <location>
        <begin position="21"/>
        <end position="1272"/>
    </location>
</feature>
<keyword evidence="1" id="KW-0732">Signal</keyword>
<evidence type="ECO:0000313" key="3">
    <source>
        <dbReference type="EMBL" id="TKC12043.1"/>
    </source>
</evidence>
<dbReference type="RefSeq" id="WP_136837956.1">
    <property type="nucleotide sequence ID" value="NZ_SWBR01000001.1"/>
</dbReference>
<dbReference type="InterPro" id="IPR046020">
    <property type="entry name" value="DUF5977"/>
</dbReference>
<evidence type="ECO:0000259" key="2">
    <source>
        <dbReference type="Pfam" id="PF19404"/>
    </source>
</evidence>
<reference evidence="3 4" key="1">
    <citation type="submission" date="2019-04" db="EMBL/GenBank/DDBJ databases">
        <title>Pedobacter sp. RP-3-22 sp. nov., isolated from Arctic soil.</title>
        <authorList>
            <person name="Dahal R.H."/>
            <person name="Kim D.-U."/>
        </authorList>
    </citation>
    <scope>NUCLEOTIDE SEQUENCE [LARGE SCALE GENOMIC DNA]</scope>
    <source>
        <strain evidence="3 4">RP-3-22</strain>
    </source>
</reference>
<dbReference type="AlphaFoldDB" id="A0A4U1CTD7"/>
<name>A0A4U1CTD7_9SPHI</name>
<evidence type="ECO:0000313" key="4">
    <source>
        <dbReference type="Proteomes" id="UP000309488"/>
    </source>
</evidence>
<comment type="caution">
    <text evidence="3">The sequence shown here is derived from an EMBL/GenBank/DDBJ whole genome shotgun (WGS) entry which is preliminary data.</text>
</comment>
<dbReference type="Proteomes" id="UP000309488">
    <property type="component" value="Unassembled WGS sequence"/>
</dbReference>
<protein>
    <recommendedName>
        <fullName evidence="2">DUF5977 domain-containing protein</fullName>
    </recommendedName>
</protein>
<proteinExistence type="predicted"/>
<dbReference type="Pfam" id="PF19404">
    <property type="entry name" value="DUF5977"/>
    <property type="match status" value="1"/>
</dbReference>
<accession>A0A4U1CTD7</accession>
<gene>
    <name evidence="3" type="ORF">FA048_00035</name>
</gene>
<organism evidence="3 4">
    <name type="scientific">Pedobacter polaris</name>
    <dbReference type="NCBI Taxonomy" id="2571273"/>
    <lineage>
        <taxon>Bacteria</taxon>
        <taxon>Pseudomonadati</taxon>
        <taxon>Bacteroidota</taxon>
        <taxon>Sphingobacteriia</taxon>
        <taxon>Sphingobacteriales</taxon>
        <taxon>Sphingobacteriaceae</taxon>
        <taxon>Pedobacter</taxon>
    </lineage>
</organism>
<dbReference type="EMBL" id="SWBR01000001">
    <property type="protein sequence ID" value="TKC12043.1"/>
    <property type="molecule type" value="Genomic_DNA"/>
</dbReference>
<feature type="signal peptide" evidence="1">
    <location>
        <begin position="1"/>
        <end position="20"/>
    </location>
</feature>